<accession>A0A3E5A199</accession>
<evidence type="ECO:0000313" key="3">
    <source>
        <dbReference type="EMBL" id="RHE12430.1"/>
    </source>
</evidence>
<gene>
    <name evidence="3" type="ORF">DW767_08690</name>
    <name evidence="2" type="ORF">DXB81_17080</name>
</gene>
<dbReference type="Proteomes" id="UP000261222">
    <property type="component" value="Unassembled WGS sequence"/>
</dbReference>
<dbReference type="EMBL" id="QSUB01000012">
    <property type="protein sequence ID" value="RGN01936.1"/>
    <property type="molecule type" value="Genomic_DNA"/>
</dbReference>
<evidence type="ECO:0000256" key="1">
    <source>
        <dbReference type="SAM" id="MobiDB-lite"/>
    </source>
</evidence>
<evidence type="ECO:0000313" key="2">
    <source>
        <dbReference type="EMBL" id="RGN01936.1"/>
    </source>
</evidence>
<organism evidence="2 4">
    <name type="scientific">Blautia obeum</name>
    <dbReference type="NCBI Taxonomy" id="40520"/>
    <lineage>
        <taxon>Bacteria</taxon>
        <taxon>Bacillati</taxon>
        <taxon>Bacillota</taxon>
        <taxon>Clostridia</taxon>
        <taxon>Lachnospirales</taxon>
        <taxon>Lachnospiraceae</taxon>
        <taxon>Blautia</taxon>
    </lineage>
</organism>
<proteinExistence type="predicted"/>
<feature type="compositionally biased region" description="Basic and acidic residues" evidence="1">
    <location>
        <begin position="131"/>
        <end position="148"/>
    </location>
</feature>
<evidence type="ECO:0000313" key="4">
    <source>
        <dbReference type="Proteomes" id="UP000261222"/>
    </source>
</evidence>
<evidence type="ECO:0000313" key="5">
    <source>
        <dbReference type="Proteomes" id="UP000284644"/>
    </source>
</evidence>
<protein>
    <submittedName>
        <fullName evidence="2">DUF4315 family protein</fullName>
    </submittedName>
</protein>
<feature type="region of interest" description="Disordered" evidence="1">
    <location>
        <begin position="124"/>
        <end position="148"/>
    </location>
</feature>
<sequence length="148" mass="17376">MLASISEMVRWYILEIQIKFLIYTIHIINSTGCAWQDGEKLWDRESSVPGKEADMKTLERARADLAKAEKKRNLTKKKLEADEYAVKECEAALMEAENNEYVNEIREWGLTVEELQELRRSLQKQSLAQTIREKEEKERNDKPESVEK</sequence>
<reference evidence="4 5" key="1">
    <citation type="submission" date="2018-08" db="EMBL/GenBank/DDBJ databases">
        <title>A genome reference for cultivated species of the human gut microbiota.</title>
        <authorList>
            <person name="Zou Y."/>
            <person name="Xue W."/>
            <person name="Luo G."/>
        </authorList>
    </citation>
    <scope>NUCLEOTIDE SEQUENCE [LARGE SCALE GENOMIC DNA]</scope>
    <source>
        <strain evidence="3 5">AM29-25AC</strain>
        <strain evidence="2 4">OM06-11AA</strain>
    </source>
</reference>
<dbReference type="Proteomes" id="UP000284644">
    <property type="component" value="Unassembled WGS sequence"/>
</dbReference>
<dbReference type="EMBL" id="QSJW01000005">
    <property type="protein sequence ID" value="RHE12430.1"/>
    <property type="molecule type" value="Genomic_DNA"/>
</dbReference>
<dbReference type="AlphaFoldDB" id="A0A3E5A199"/>
<name>A0A3E5A199_9FIRM</name>
<comment type="caution">
    <text evidence="2">The sequence shown here is derived from an EMBL/GenBank/DDBJ whole genome shotgun (WGS) entry which is preliminary data.</text>
</comment>